<reference evidence="1 2" key="1">
    <citation type="journal article" date="2013" name="ISME J.">
        <title>By their genes ye shall know them: genomic signatures of predatory bacteria.</title>
        <authorList>
            <person name="Pasternak Z."/>
            <person name="Pietrokovski S."/>
            <person name="Rotem O."/>
            <person name="Gophna U."/>
            <person name="Lurie-Weinberger M.N."/>
            <person name="Jurkevitch E."/>
        </authorList>
    </citation>
    <scope>NUCLEOTIDE SEQUENCE [LARGE SCALE GENOMIC DNA]</scope>
    <source>
        <strain evidence="1 2">JSS</strain>
    </source>
</reference>
<dbReference type="HOGENOM" id="CLU_3132753_0_0_7"/>
<dbReference type="KEGG" id="bex:A11Q_1494"/>
<gene>
    <name evidence="1" type="ORF">A11Q_1494</name>
</gene>
<accession>M4VB56</accession>
<dbReference type="PATRIC" id="fig|1184267.3.peg.1510"/>
<dbReference type="OrthoDB" id="9780560at2"/>
<dbReference type="Proteomes" id="UP000012040">
    <property type="component" value="Chromosome"/>
</dbReference>
<name>M4VB56_9BACT</name>
<dbReference type="RefSeq" id="WP_015470200.1">
    <property type="nucleotide sequence ID" value="NC_020813.1"/>
</dbReference>
<sequence length="49" mass="5297">MRNRIIIGSGLAVVFGLAFLIGNILAQPRSDAKKEVVLGYVESAPISRR</sequence>
<dbReference type="AlphaFoldDB" id="M4VB56"/>
<evidence type="ECO:0000313" key="2">
    <source>
        <dbReference type="Proteomes" id="UP000012040"/>
    </source>
</evidence>
<dbReference type="EMBL" id="CP003537">
    <property type="protein sequence ID" value="AGH95710.1"/>
    <property type="molecule type" value="Genomic_DNA"/>
</dbReference>
<keyword evidence="2" id="KW-1185">Reference proteome</keyword>
<protein>
    <submittedName>
        <fullName evidence="1">Uncharacterized protein</fullName>
    </submittedName>
</protein>
<organism evidence="1 2">
    <name type="scientific">Pseudobdellovibrio exovorus JSS</name>
    <dbReference type="NCBI Taxonomy" id="1184267"/>
    <lineage>
        <taxon>Bacteria</taxon>
        <taxon>Pseudomonadati</taxon>
        <taxon>Bdellovibrionota</taxon>
        <taxon>Bdellovibrionia</taxon>
        <taxon>Bdellovibrionales</taxon>
        <taxon>Pseudobdellovibrionaceae</taxon>
        <taxon>Pseudobdellovibrio</taxon>
    </lineage>
</organism>
<evidence type="ECO:0000313" key="1">
    <source>
        <dbReference type="EMBL" id="AGH95710.1"/>
    </source>
</evidence>
<proteinExistence type="predicted"/>